<feature type="signal peptide" evidence="1">
    <location>
        <begin position="1"/>
        <end position="27"/>
    </location>
</feature>
<dbReference type="Proteomes" id="UP000190541">
    <property type="component" value="Unassembled WGS sequence"/>
</dbReference>
<keyword evidence="3" id="KW-0315">Glutamine amidotransferase</keyword>
<evidence type="ECO:0000313" key="4">
    <source>
        <dbReference type="Proteomes" id="UP000190541"/>
    </source>
</evidence>
<keyword evidence="4" id="KW-1185">Reference proteome</keyword>
<keyword evidence="3" id="KW-0808">Transferase</keyword>
<dbReference type="PANTHER" id="PTHR40469">
    <property type="entry name" value="SECRETED GLYCOSYL HYDROLASE"/>
    <property type="match status" value="1"/>
</dbReference>
<dbReference type="InterPro" id="IPR029062">
    <property type="entry name" value="Class_I_gatase-like"/>
</dbReference>
<dbReference type="EMBL" id="FUYS01000003">
    <property type="protein sequence ID" value="SKB49819.1"/>
    <property type="molecule type" value="Genomic_DNA"/>
</dbReference>
<dbReference type="STRING" id="623280.SAMN05660226_01686"/>
<organism evidence="3 4">
    <name type="scientific">Parapedobacter luteus</name>
    <dbReference type="NCBI Taxonomy" id="623280"/>
    <lineage>
        <taxon>Bacteria</taxon>
        <taxon>Pseudomonadati</taxon>
        <taxon>Bacteroidota</taxon>
        <taxon>Sphingobacteriia</taxon>
        <taxon>Sphingobacteriales</taxon>
        <taxon>Sphingobacteriaceae</taxon>
        <taxon>Parapedobacter</taxon>
    </lineage>
</organism>
<dbReference type="PANTHER" id="PTHR40469:SF2">
    <property type="entry name" value="GALACTOSE-BINDING DOMAIN-LIKE SUPERFAMILY PROTEIN"/>
    <property type="match status" value="1"/>
</dbReference>
<feature type="domain" description="ThuA-like" evidence="2">
    <location>
        <begin position="57"/>
        <end position="238"/>
    </location>
</feature>
<protein>
    <submittedName>
        <fullName evidence="3">Type 1 glutamine amidotransferase (GATase1)</fullName>
    </submittedName>
</protein>
<dbReference type="SUPFAM" id="SSF52317">
    <property type="entry name" value="Class I glutamine amidotransferase-like"/>
    <property type="match status" value="1"/>
</dbReference>
<dbReference type="AlphaFoldDB" id="A0A1T5BRS7"/>
<keyword evidence="1" id="KW-0732">Signal</keyword>
<proteinExistence type="predicted"/>
<feature type="chain" id="PRO_5012549686" evidence="1">
    <location>
        <begin position="28"/>
        <end position="241"/>
    </location>
</feature>
<evidence type="ECO:0000313" key="3">
    <source>
        <dbReference type="EMBL" id="SKB49819.1"/>
    </source>
</evidence>
<dbReference type="InterPro" id="IPR029010">
    <property type="entry name" value="ThuA-like"/>
</dbReference>
<reference evidence="3 4" key="1">
    <citation type="submission" date="2017-02" db="EMBL/GenBank/DDBJ databases">
        <authorList>
            <person name="Peterson S.W."/>
        </authorList>
    </citation>
    <scope>NUCLEOTIDE SEQUENCE [LARGE SCALE GENOMIC DNA]</scope>
    <source>
        <strain evidence="3 4">DSM 22899</strain>
    </source>
</reference>
<dbReference type="OrthoDB" id="1117240at2"/>
<evidence type="ECO:0000256" key="1">
    <source>
        <dbReference type="SAM" id="SignalP"/>
    </source>
</evidence>
<dbReference type="GO" id="GO:0016740">
    <property type="term" value="F:transferase activity"/>
    <property type="evidence" value="ECO:0007669"/>
    <property type="project" value="UniProtKB-KW"/>
</dbReference>
<accession>A0A1T5BRS7</accession>
<evidence type="ECO:0000259" key="2">
    <source>
        <dbReference type="Pfam" id="PF06283"/>
    </source>
</evidence>
<dbReference type="Pfam" id="PF06283">
    <property type="entry name" value="ThuA"/>
    <property type="match status" value="1"/>
</dbReference>
<name>A0A1T5BRS7_9SPHI</name>
<sequence length="241" mass="26876">MYIKMKHTMKLFAVLTLMAMAVGTALAQTKPLRILMVGGGGSHDFSRWYGEEDAKTIESTGAYQVTYTEQVDAIPAYLKSTDILILANNQPIDATGQTAITKFVEKGKGLLLLHAAVWYNWEDWPAYNLNYVGGGSKSHEKFQEFKNYVVNPAHPVTQGVAQKFEFQDELYRHVPDPAARGIEVLVIGQSKETDAVYPVVYTVKHPKAKIVGITLGHDEHSHQHEAYKTLLINAVNWVSSK</sequence>
<dbReference type="Gene3D" id="3.40.50.880">
    <property type="match status" value="1"/>
</dbReference>
<gene>
    <name evidence="3" type="ORF">SAMN05660226_01686</name>
</gene>